<protein>
    <submittedName>
        <fullName evidence="2">Uncharacterized protein</fullName>
    </submittedName>
</protein>
<feature type="transmembrane region" description="Helical" evidence="1">
    <location>
        <begin position="142"/>
        <end position="164"/>
    </location>
</feature>
<feature type="transmembrane region" description="Helical" evidence="1">
    <location>
        <begin position="176"/>
        <end position="197"/>
    </location>
</feature>
<feature type="transmembrane region" description="Helical" evidence="1">
    <location>
        <begin position="245"/>
        <end position="261"/>
    </location>
</feature>
<feature type="transmembrane region" description="Helical" evidence="1">
    <location>
        <begin position="40"/>
        <end position="63"/>
    </location>
</feature>
<feature type="transmembrane region" description="Helical" evidence="1">
    <location>
        <begin position="111"/>
        <end position="130"/>
    </location>
</feature>
<proteinExistence type="predicted"/>
<accession>A0AAD9DA49</accession>
<keyword evidence="3" id="KW-1185">Reference proteome</keyword>
<dbReference type="EMBL" id="JATAAI010000020">
    <property type="protein sequence ID" value="KAK1738524.1"/>
    <property type="molecule type" value="Genomic_DNA"/>
</dbReference>
<name>A0AAD9DA49_9STRA</name>
<keyword evidence="1" id="KW-0472">Membrane</keyword>
<feature type="transmembrane region" description="Helical" evidence="1">
    <location>
        <begin position="203"/>
        <end position="224"/>
    </location>
</feature>
<gene>
    <name evidence="2" type="ORF">QTG54_010554</name>
</gene>
<keyword evidence="1" id="KW-0812">Transmembrane</keyword>
<dbReference type="Proteomes" id="UP001224775">
    <property type="component" value="Unassembled WGS sequence"/>
</dbReference>
<evidence type="ECO:0000313" key="2">
    <source>
        <dbReference type="EMBL" id="KAK1738524.1"/>
    </source>
</evidence>
<evidence type="ECO:0000256" key="1">
    <source>
        <dbReference type="SAM" id="Phobius"/>
    </source>
</evidence>
<keyword evidence="1" id="KW-1133">Transmembrane helix</keyword>
<reference evidence="2" key="1">
    <citation type="submission" date="2023-06" db="EMBL/GenBank/DDBJ databases">
        <title>Survivors Of The Sea: Transcriptome response of Skeletonema marinoi to long-term dormancy.</title>
        <authorList>
            <person name="Pinder M.I.M."/>
            <person name="Kourtchenko O."/>
            <person name="Robertson E.K."/>
            <person name="Larsson T."/>
            <person name="Maumus F."/>
            <person name="Osuna-Cruz C.M."/>
            <person name="Vancaester E."/>
            <person name="Stenow R."/>
            <person name="Vandepoele K."/>
            <person name="Ploug H."/>
            <person name="Bruchert V."/>
            <person name="Godhe A."/>
            <person name="Topel M."/>
        </authorList>
    </citation>
    <scope>NUCLEOTIDE SEQUENCE</scope>
    <source>
        <strain evidence="2">R05AC</strain>
    </source>
</reference>
<comment type="caution">
    <text evidence="2">The sequence shown here is derived from an EMBL/GenBank/DDBJ whole genome shotgun (WGS) entry which is preliminary data.</text>
</comment>
<sequence length="262" mass="29374">MCTPKCAMERNNYFDEDQRLGGMDSKKSAQKRQKTMMQKVIHGSMAGLVIFTAPLYALGFGLIGYKIMWRISKVIYGISRPSESILHDHFDRMQKFLETGTKEAALKSKAYMIHPTFAGLSLISSMLLAFVDPLKIEAFIPFHLLLKLNVFICIVSALAARPLTKTMCGNRNAKQWIVIQGNLSMVSAVFAVIPGTFGRLMIHLNWATLFSGGVLERLYVLSFLSQVGATNTKTYIDWYSPQIKVATLLSIPLAIASFMFYH</sequence>
<evidence type="ECO:0000313" key="3">
    <source>
        <dbReference type="Proteomes" id="UP001224775"/>
    </source>
</evidence>
<dbReference type="AlphaFoldDB" id="A0AAD9DA49"/>
<organism evidence="2 3">
    <name type="scientific">Skeletonema marinoi</name>
    <dbReference type="NCBI Taxonomy" id="267567"/>
    <lineage>
        <taxon>Eukaryota</taxon>
        <taxon>Sar</taxon>
        <taxon>Stramenopiles</taxon>
        <taxon>Ochrophyta</taxon>
        <taxon>Bacillariophyta</taxon>
        <taxon>Coscinodiscophyceae</taxon>
        <taxon>Thalassiosirophycidae</taxon>
        <taxon>Thalassiosirales</taxon>
        <taxon>Skeletonemataceae</taxon>
        <taxon>Skeletonema</taxon>
        <taxon>Skeletonema marinoi-dohrnii complex</taxon>
    </lineage>
</organism>